<name>A0A2S4UWF4_9BASI</name>
<reference evidence="2" key="2">
    <citation type="journal article" date="2018" name="BMC Genomics">
        <title>Genomic insights into host adaptation between the wheat stripe rust pathogen (Puccinia striiformis f. sp. tritici) and the barley stripe rust pathogen (Puccinia striiformis f. sp. hordei).</title>
        <authorList>
            <person name="Xia C."/>
            <person name="Wang M."/>
            <person name="Yin C."/>
            <person name="Cornejo O.E."/>
            <person name="Hulbert S.H."/>
            <person name="Chen X."/>
        </authorList>
    </citation>
    <scope>NUCLEOTIDE SEQUENCE [LARGE SCALE GENOMIC DNA]</scope>
    <source>
        <strain evidence="2">93TX-2</strain>
    </source>
</reference>
<dbReference type="VEuPathDB" id="FungiDB:PSHT_12471"/>
<dbReference type="InterPro" id="IPR003018">
    <property type="entry name" value="GAF"/>
</dbReference>
<dbReference type="SUPFAM" id="SSF55781">
    <property type="entry name" value="GAF domain-like"/>
    <property type="match status" value="1"/>
</dbReference>
<organism evidence="1 2">
    <name type="scientific">Puccinia striiformis</name>
    <dbReference type="NCBI Taxonomy" id="27350"/>
    <lineage>
        <taxon>Eukaryota</taxon>
        <taxon>Fungi</taxon>
        <taxon>Dikarya</taxon>
        <taxon>Basidiomycota</taxon>
        <taxon>Pucciniomycotina</taxon>
        <taxon>Pucciniomycetes</taxon>
        <taxon>Pucciniales</taxon>
        <taxon>Pucciniaceae</taxon>
        <taxon>Puccinia</taxon>
    </lineage>
</organism>
<sequence length="735" mass="81640">MSSTKLGSHGINLPYSSLFNVNLRDQSTRPINSRPPDYFWKKATDPTTSDAVIPGDVTLRADNEWLDFDSSALSDSEDESNTKQKVALTRSRKLFRLSRLRRIAFKAFTTKSQDTSKRKNIVTSTEFVFQQGKADDSGQHRSDNSKGGHRMRIFESLRFKSRGSEQPHTKKMVDVLKHRISADSPHEELPKTWDEYCRLYASGQIDILRPPLPPPESYDGKSAPSAFRARFFAPPQPANESVRRLVINRLGLFGGKAYDPTEVGFAKWRARVEMGSKLMEEGKAPSSLEFPWETQDCTSMNEHGAANTYIESRISTDRFSSETLEQHPVLRKIVDRCRELFGAAISLLSIIEDGRLIIMAESGLDEAGCGGIRDAPVETTFCAHTILGGRKGFTVLDAHKDWRFENNPGVQSFGHYFYAGAPIMAPNLDGSQEAEQNSCTLGSLCVADYEPRESFSVEDRKKLVYMSEYARREIEKWFAKKMEHKMNKLTASEESWNHEVQRVVGPMSDRHPEASWDAPTSRKSLASSMHQSSFGKSGAMISTGLALATSPQSPAILRLKASSKSRPGLFTSRDAALDPTVQKVLDLATKLVGETLDLALVYLTAVLPPRHSNGPGRTMIISGHNIPTPVPVFDADLHLCALRDPEGGLLYQNPSDSHRVALQPKSSESRLGECRPNPYASAMIFAVGTEAYDNSGGFVLAGYTDDPKRVFGAEDASFMKKFAQELSSYTSKLRL</sequence>
<keyword evidence="2" id="KW-1185">Reference proteome</keyword>
<dbReference type="InterPro" id="IPR029016">
    <property type="entry name" value="GAF-like_dom_sf"/>
</dbReference>
<accession>A0A2S4UWF4</accession>
<dbReference type="EMBL" id="PKSM01000229">
    <property type="protein sequence ID" value="POW01570.1"/>
    <property type="molecule type" value="Genomic_DNA"/>
</dbReference>
<protein>
    <submittedName>
        <fullName evidence="1">Uncharacterized protein</fullName>
    </submittedName>
</protein>
<reference evidence="1 2" key="1">
    <citation type="submission" date="2017-12" db="EMBL/GenBank/DDBJ databases">
        <title>Gene loss provides genomic basis for host adaptation in cereal stripe rust fungi.</title>
        <authorList>
            <person name="Xia C."/>
        </authorList>
    </citation>
    <scope>NUCLEOTIDE SEQUENCE [LARGE SCALE GENOMIC DNA]</scope>
    <source>
        <strain evidence="1 2">93TX-2</strain>
    </source>
</reference>
<dbReference type="Proteomes" id="UP000238274">
    <property type="component" value="Unassembled WGS sequence"/>
</dbReference>
<proteinExistence type="predicted"/>
<dbReference type="VEuPathDB" id="FungiDB:PSTT_12453"/>
<comment type="caution">
    <text evidence="1">The sequence shown here is derived from an EMBL/GenBank/DDBJ whole genome shotgun (WGS) entry which is preliminary data.</text>
</comment>
<dbReference type="OrthoDB" id="21225at2759"/>
<gene>
    <name evidence="1" type="ORF">PSHT_12471</name>
</gene>
<dbReference type="PANTHER" id="PTHR43102">
    <property type="entry name" value="SLR1143 PROTEIN"/>
    <property type="match status" value="1"/>
</dbReference>
<dbReference type="Gene3D" id="3.30.450.40">
    <property type="match status" value="1"/>
</dbReference>
<reference evidence="2" key="3">
    <citation type="journal article" date="2018" name="Mol. Plant Microbe Interact.">
        <title>Genome sequence resources for the wheat stripe rust pathogen (Puccinia striiformis f. sp. tritici) and the barley stripe rust pathogen (Puccinia striiformis f. sp. hordei).</title>
        <authorList>
            <person name="Xia C."/>
            <person name="Wang M."/>
            <person name="Yin C."/>
            <person name="Cornejo O.E."/>
            <person name="Hulbert S.H."/>
            <person name="Chen X."/>
        </authorList>
    </citation>
    <scope>NUCLEOTIDE SEQUENCE [LARGE SCALE GENOMIC DNA]</scope>
    <source>
        <strain evidence="2">93TX-2</strain>
    </source>
</reference>
<dbReference type="Pfam" id="PF01590">
    <property type="entry name" value="GAF"/>
    <property type="match status" value="1"/>
</dbReference>
<evidence type="ECO:0000313" key="2">
    <source>
        <dbReference type="Proteomes" id="UP000238274"/>
    </source>
</evidence>
<dbReference type="PANTHER" id="PTHR43102:SF2">
    <property type="entry name" value="GAF DOMAIN-CONTAINING PROTEIN"/>
    <property type="match status" value="1"/>
</dbReference>
<evidence type="ECO:0000313" key="1">
    <source>
        <dbReference type="EMBL" id="POW01570.1"/>
    </source>
</evidence>